<evidence type="ECO:0000256" key="5">
    <source>
        <dbReference type="ARBA" id="ARBA00023242"/>
    </source>
</evidence>
<dbReference type="SUPFAM" id="SSF57701">
    <property type="entry name" value="Zn2/Cys6 DNA-binding domain"/>
    <property type="match status" value="1"/>
</dbReference>
<evidence type="ECO:0000313" key="8">
    <source>
        <dbReference type="EMBL" id="AZP03050.1"/>
    </source>
</evidence>
<name>A0A3Q9BIC5_9PLEO</name>
<evidence type="ECO:0000256" key="3">
    <source>
        <dbReference type="ARBA" id="ARBA00023125"/>
    </source>
</evidence>
<dbReference type="PROSITE" id="PS00463">
    <property type="entry name" value="ZN2_CY6_FUNGAL_1"/>
    <property type="match status" value="1"/>
</dbReference>
<proteinExistence type="evidence at transcript level"/>
<evidence type="ECO:0000256" key="1">
    <source>
        <dbReference type="ARBA" id="ARBA00022723"/>
    </source>
</evidence>
<organism evidence="8">
    <name type="scientific">Shiraia sp. SUPER-H168</name>
    <dbReference type="NCBI Taxonomy" id="485399"/>
    <lineage>
        <taxon>Eukaryota</taxon>
        <taxon>Fungi</taxon>
        <taxon>Dikarya</taxon>
        <taxon>Ascomycota</taxon>
        <taxon>Pezizomycotina</taxon>
        <taxon>Dothideomycetes</taxon>
        <taxon>Pleosporomycetidae</taxon>
        <taxon>Pleosporales</taxon>
        <taxon>Shiraiaceae</taxon>
        <taxon>Shiraia</taxon>
    </lineage>
</organism>
<dbReference type="InterPro" id="IPR013700">
    <property type="entry name" value="AflR"/>
</dbReference>
<dbReference type="GO" id="GO:0003677">
    <property type="term" value="F:DNA binding"/>
    <property type="evidence" value="ECO:0007669"/>
    <property type="project" value="UniProtKB-KW"/>
</dbReference>
<dbReference type="PROSITE" id="PS50048">
    <property type="entry name" value="ZN2_CY6_FUNGAL_2"/>
    <property type="match status" value="1"/>
</dbReference>
<keyword evidence="1" id="KW-0479">Metal-binding</keyword>
<dbReference type="InterPro" id="IPR050675">
    <property type="entry name" value="OAF3"/>
</dbReference>
<dbReference type="Pfam" id="PF00172">
    <property type="entry name" value="Zn_clus"/>
    <property type="match status" value="1"/>
</dbReference>
<feature type="compositionally biased region" description="Low complexity" evidence="6">
    <location>
        <begin position="1"/>
        <end position="28"/>
    </location>
</feature>
<dbReference type="GO" id="GO:0000981">
    <property type="term" value="F:DNA-binding transcription factor activity, RNA polymerase II-specific"/>
    <property type="evidence" value="ECO:0007669"/>
    <property type="project" value="InterPro"/>
</dbReference>
<keyword evidence="2" id="KW-0805">Transcription regulation</keyword>
<dbReference type="Pfam" id="PF08493">
    <property type="entry name" value="AflR"/>
    <property type="match status" value="1"/>
</dbReference>
<keyword evidence="3" id="KW-0238">DNA-binding</keyword>
<dbReference type="GO" id="GO:0045122">
    <property type="term" value="P:aflatoxin biosynthetic process"/>
    <property type="evidence" value="ECO:0007669"/>
    <property type="project" value="InterPro"/>
</dbReference>
<feature type="domain" description="Zn(2)-C6 fungal-type" evidence="7">
    <location>
        <begin position="41"/>
        <end position="71"/>
    </location>
</feature>
<protein>
    <submittedName>
        <fullName evidence="8">Hypocrellin pathway transcription factor</fullName>
    </submittedName>
</protein>
<evidence type="ECO:0000259" key="7">
    <source>
        <dbReference type="PROSITE" id="PS50048"/>
    </source>
</evidence>
<accession>A0A3Q9BIC5</accession>
<dbReference type="InterPro" id="IPR036864">
    <property type="entry name" value="Zn2-C6_fun-type_DNA-bd_sf"/>
</dbReference>
<dbReference type="InterPro" id="IPR001138">
    <property type="entry name" value="Zn2Cys6_DnaBD"/>
</dbReference>
<keyword evidence="5" id="KW-0539">Nucleus</keyword>
<dbReference type="EMBL" id="MH118093">
    <property type="protein sequence ID" value="AZP03050.1"/>
    <property type="molecule type" value="mRNA"/>
</dbReference>
<sequence length="453" mass="49309">MATQLPTPSTSTPTATSTISSSSSSSLSNNNNEHRRKIRDSCNNCSAQKIRCGKQRPSCARCATKKLQCNYSYSQRTGRRSSSMNTQRDGPTIAFMPTIPHSPATPSDANDIFGRPLSLTDTSPRLTHASSSLPVGSPIDFDPNPFDDPNFFPDLNFDFLASPNTETVASHSSSSKTTNDTTDTTQFVDPDALWQTLPPSASVSAAASASTSASTSNFSFDTLKNVSSHPIFDLDQVAYFRKSLEKPSQRSHDCMALALQVVNDLSIMREPCMTATSDPMTGIESAKNELRDVDTVLFINRDAAQSVKKILDCTCSADSTVSLACYLATTKIVDWYGAAIEAVGERSEEEGCYSKKDTTQKSSQNTMADRIIARPIFMGKYCLDSEVQRVVRAQVVLGELKEHVQPLLNRLPRYHVTGLDADADSTSNNVQACVLRNQLRNVIQSARHLNGSG</sequence>
<dbReference type="SMR" id="A0A3Q9BIC5"/>
<dbReference type="PANTHER" id="PTHR31069:SF31">
    <property type="entry name" value="MONODICTYPHENONE CLUSTER TRANSCRIPTION FACTOR-RELATED"/>
    <property type="match status" value="1"/>
</dbReference>
<dbReference type="PRINTS" id="PR00755">
    <property type="entry name" value="AFLATOXINBRP"/>
</dbReference>
<dbReference type="Gene3D" id="4.10.240.10">
    <property type="entry name" value="Zn(2)-C6 fungal-type DNA-binding domain"/>
    <property type="match status" value="1"/>
</dbReference>
<feature type="region of interest" description="Disordered" evidence="6">
    <location>
        <begin position="1"/>
        <end position="36"/>
    </location>
</feature>
<reference evidence="8" key="1">
    <citation type="submission" date="2018-03" db="EMBL/GenBank/DDBJ databases">
        <title>Highly efficient CRISPR mutagenesis in Shiraia bambusicola by interfering nonhomologous end joining pathway.</title>
        <authorList>
            <person name="Deng H."/>
            <person name="Gao R."/>
            <person name="Liao X."/>
            <person name="Cai Y."/>
        </authorList>
    </citation>
    <scope>NUCLEOTIDE SEQUENCE</scope>
</reference>
<evidence type="ECO:0000256" key="4">
    <source>
        <dbReference type="ARBA" id="ARBA00023163"/>
    </source>
</evidence>
<dbReference type="SMART" id="SM00066">
    <property type="entry name" value="GAL4"/>
    <property type="match status" value="1"/>
</dbReference>
<dbReference type="GO" id="GO:0005634">
    <property type="term" value="C:nucleus"/>
    <property type="evidence" value="ECO:0007669"/>
    <property type="project" value="InterPro"/>
</dbReference>
<dbReference type="AlphaFoldDB" id="A0A3Q9BIC5"/>
<dbReference type="GO" id="GO:0008270">
    <property type="term" value="F:zinc ion binding"/>
    <property type="evidence" value="ECO:0007669"/>
    <property type="project" value="InterPro"/>
</dbReference>
<keyword evidence="4" id="KW-0804">Transcription</keyword>
<evidence type="ECO:0000256" key="2">
    <source>
        <dbReference type="ARBA" id="ARBA00023015"/>
    </source>
</evidence>
<evidence type="ECO:0000256" key="6">
    <source>
        <dbReference type="SAM" id="MobiDB-lite"/>
    </source>
</evidence>
<dbReference type="PANTHER" id="PTHR31069">
    <property type="entry name" value="OLEATE-ACTIVATED TRANSCRIPTION FACTOR 1-RELATED"/>
    <property type="match status" value="1"/>
</dbReference>
<dbReference type="CDD" id="cd00067">
    <property type="entry name" value="GAL4"/>
    <property type="match status" value="1"/>
</dbReference>